<reference evidence="1 2" key="1">
    <citation type="journal article" date="2014" name="Am. J. Bot.">
        <title>Genome assembly and annotation for red clover (Trifolium pratense; Fabaceae).</title>
        <authorList>
            <person name="Istvanek J."/>
            <person name="Jaros M."/>
            <person name="Krenek A."/>
            <person name="Repkova J."/>
        </authorList>
    </citation>
    <scope>NUCLEOTIDE SEQUENCE [LARGE SCALE GENOMIC DNA]</scope>
    <source>
        <strain evidence="2">cv. Tatra</strain>
        <tissue evidence="1">Young leaves</tissue>
    </source>
</reference>
<evidence type="ECO:0000313" key="2">
    <source>
        <dbReference type="Proteomes" id="UP000236291"/>
    </source>
</evidence>
<sequence>MAENSDFHKPSIPRFDGFYDHWAMLMENLLRSREYWSLIENGVTVAPPNATAGQVQAANASKITDMKVKNYLFHSIDREILETILSKDTSKDIWDAMRLKYKGSSKVKRAQLQALRKEFEVLEMGESETVNEFFARTMAIANKMTSHGERMEQFKAVSLFMSRE</sequence>
<dbReference type="PANTHER" id="PTHR35317:SF27">
    <property type="entry name" value="RETROVIRUS-RELATED POL POLYPROTEIN FROM TRANSPOSON TNT 1-94"/>
    <property type="match status" value="1"/>
</dbReference>
<protein>
    <submittedName>
        <fullName evidence="1">Retrovirus-related Pol polyprotein from transposon TNT 1-94</fullName>
    </submittedName>
</protein>
<comment type="caution">
    <text evidence="1">The sequence shown here is derived from an EMBL/GenBank/DDBJ whole genome shotgun (WGS) entry which is preliminary data.</text>
</comment>
<evidence type="ECO:0000313" key="1">
    <source>
        <dbReference type="EMBL" id="PNX65263.1"/>
    </source>
</evidence>
<dbReference type="Pfam" id="PF14223">
    <property type="entry name" value="Retrotran_gag_2"/>
    <property type="match status" value="1"/>
</dbReference>
<dbReference type="ExpressionAtlas" id="A0A2K3KG67">
    <property type="expression patterns" value="baseline"/>
</dbReference>
<dbReference type="EMBL" id="ASHM01095240">
    <property type="protein sequence ID" value="PNX65263.1"/>
    <property type="molecule type" value="Genomic_DNA"/>
</dbReference>
<dbReference type="PANTHER" id="PTHR35317">
    <property type="entry name" value="OS04G0629600 PROTEIN"/>
    <property type="match status" value="1"/>
</dbReference>
<dbReference type="AlphaFoldDB" id="A0A2K3KG67"/>
<accession>A0A2K3KG67</accession>
<gene>
    <name evidence="1" type="ORF">L195_g054456</name>
</gene>
<reference evidence="1 2" key="2">
    <citation type="journal article" date="2017" name="Front. Plant Sci.">
        <title>Gene Classification and Mining of Molecular Markers Useful in Red Clover (Trifolium pratense) Breeding.</title>
        <authorList>
            <person name="Istvanek J."/>
            <person name="Dluhosova J."/>
            <person name="Dluhos P."/>
            <person name="Patkova L."/>
            <person name="Nedelnik J."/>
            <person name="Repkova J."/>
        </authorList>
    </citation>
    <scope>NUCLEOTIDE SEQUENCE [LARGE SCALE GENOMIC DNA]</scope>
    <source>
        <strain evidence="2">cv. Tatra</strain>
        <tissue evidence="1">Young leaves</tissue>
    </source>
</reference>
<organism evidence="1 2">
    <name type="scientific">Trifolium pratense</name>
    <name type="common">Red clover</name>
    <dbReference type="NCBI Taxonomy" id="57577"/>
    <lineage>
        <taxon>Eukaryota</taxon>
        <taxon>Viridiplantae</taxon>
        <taxon>Streptophyta</taxon>
        <taxon>Embryophyta</taxon>
        <taxon>Tracheophyta</taxon>
        <taxon>Spermatophyta</taxon>
        <taxon>Magnoliopsida</taxon>
        <taxon>eudicotyledons</taxon>
        <taxon>Gunneridae</taxon>
        <taxon>Pentapetalae</taxon>
        <taxon>rosids</taxon>
        <taxon>fabids</taxon>
        <taxon>Fabales</taxon>
        <taxon>Fabaceae</taxon>
        <taxon>Papilionoideae</taxon>
        <taxon>50 kb inversion clade</taxon>
        <taxon>NPAAA clade</taxon>
        <taxon>Hologalegina</taxon>
        <taxon>IRL clade</taxon>
        <taxon>Trifolieae</taxon>
        <taxon>Trifolium</taxon>
    </lineage>
</organism>
<proteinExistence type="predicted"/>
<name>A0A2K3KG67_TRIPR</name>
<dbReference type="Proteomes" id="UP000236291">
    <property type="component" value="Unassembled WGS sequence"/>
</dbReference>